<dbReference type="RefSeq" id="WP_057887364.1">
    <property type="nucleotide sequence ID" value="NZ_AZEZ01000013.1"/>
</dbReference>
<evidence type="ECO:0000313" key="2">
    <source>
        <dbReference type="Proteomes" id="UP000050872"/>
    </source>
</evidence>
<reference evidence="1 2" key="1">
    <citation type="journal article" date="2015" name="Genome Announc.">
        <title>Expanding the biotechnology potential of lactobacilli through comparative genomics of 213 strains and associated genera.</title>
        <authorList>
            <person name="Sun Z."/>
            <person name="Harris H.M."/>
            <person name="McCann A."/>
            <person name="Guo C."/>
            <person name="Argimon S."/>
            <person name="Zhang W."/>
            <person name="Yang X."/>
            <person name="Jeffery I.B."/>
            <person name="Cooney J.C."/>
            <person name="Kagawa T.F."/>
            <person name="Liu W."/>
            <person name="Song Y."/>
            <person name="Salvetti E."/>
            <person name="Wrobel A."/>
            <person name="Rasinkangas P."/>
            <person name="Parkhill J."/>
            <person name="Rea M.C."/>
            <person name="O'Sullivan O."/>
            <person name="Ritari J."/>
            <person name="Douillard F.P."/>
            <person name="Paul Ross R."/>
            <person name="Yang R."/>
            <person name="Briner A.E."/>
            <person name="Felis G.E."/>
            <person name="de Vos W.M."/>
            <person name="Barrangou R."/>
            <person name="Klaenhammer T.R."/>
            <person name="Caufield P.W."/>
            <person name="Cui Y."/>
            <person name="Zhang H."/>
            <person name="O'Toole P.W."/>
        </authorList>
    </citation>
    <scope>NUCLEOTIDE SEQUENCE [LARGE SCALE GENOMIC DNA]</scope>
    <source>
        <strain evidence="1 2">DSM 14500</strain>
    </source>
</reference>
<dbReference type="AlphaFoldDB" id="A0A0R1QW87"/>
<proteinExistence type="predicted"/>
<organism evidence="1 2">
    <name type="scientific">Companilactobacillus mindensis DSM 14500</name>
    <dbReference type="NCBI Taxonomy" id="1423770"/>
    <lineage>
        <taxon>Bacteria</taxon>
        <taxon>Bacillati</taxon>
        <taxon>Bacillota</taxon>
        <taxon>Bacilli</taxon>
        <taxon>Lactobacillales</taxon>
        <taxon>Lactobacillaceae</taxon>
        <taxon>Companilactobacillus</taxon>
    </lineage>
</organism>
<comment type="caution">
    <text evidence="1">The sequence shown here is derived from an EMBL/GenBank/DDBJ whole genome shotgun (WGS) entry which is preliminary data.</text>
</comment>
<protein>
    <recommendedName>
        <fullName evidence="3">Hydrolase</fullName>
    </recommendedName>
</protein>
<evidence type="ECO:0000313" key="1">
    <source>
        <dbReference type="EMBL" id="KRL45464.1"/>
    </source>
</evidence>
<accession>A0A0R1QW87</accession>
<dbReference type="EMBL" id="AZEZ01000013">
    <property type="protein sequence ID" value="KRL45464.1"/>
    <property type="molecule type" value="Genomic_DNA"/>
</dbReference>
<dbReference type="Proteomes" id="UP000050872">
    <property type="component" value="Unassembled WGS sequence"/>
</dbReference>
<gene>
    <name evidence="1" type="ORF">FD29_GL000385</name>
</gene>
<sequence>MDNDADNLKKIIDQADEAFEQGNWEESTDLYTQVYAMQQTFSINKGLAASLLNQQRPGDAEAVILDYFNYYLSEPDTAELALDIILENNDFLLANQMLNFYDASTQPNIKPDLIDDFIKRIKIAEDRHERVFKPEKDKISSRLLSIVTEPTAEQIQLLRKLREFNKADYIKNAKILLGNPLLHPLLKSEALENLLKLGLDEEIDISFYGENKTCNPSHLMPIMSTDVYLKMCDELEKLLANDSASQLENFKGELSLYSAFVYPFGNKIIKDPALWTKAMLLRYGLVDDSQVSDNQGLDEVKTWLKRFDELINTFQE</sequence>
<name>A0A0R1QW87_9LACO</name>
<keyword evidence="2" id="KW-1185">Reference proteome</keyword>
<dbReference type="OrthoDB" id="1655898at2"/>
<evidence type="ECO:0008006" key="3">
    <source>
        <dbReference type="Google" id="ProtNLM"/>
    </source>
</evidence>
<dbReference type="STRING" id="1423770.FD29_GL000385"/>
<dbReference type="PATRIC" id="fig|1423770.3.peg.389"/>